<accession>A0A844B240</accession>
<feature type="signal peptide" evidence="4">
    <location>
        <begin position="1"/>
        <end position="23"/>
    </location>
</feature>
<evidence type="ECO:0000313" key="7">
    <source>
        <dbReference type="Proteomes" id="UP000436694"/>
    </source>
</evidence>
<evidence type="ECO:0000256" key="1">
    <source>
        <dbReference type="ARBA" id="ARBA00010062"/>
    </source>
</evidence>
<dbReference type="InterPro" id="IPR028081">
    <property type="entry name" value="Leu-bd"/>
</dbReference>
<keyword evidence="2 4" id="KW-0732">Signal</keyword>
<proteinExistence type="inferred from homology"/>
<evidence type="ECO:0000256" key="3">
    <source>
        <dbReference type="ARBA" id="ARBA00022970"/>
    </source>
</evidence>
<sequence>MFIKFCQSLIAGAFVAFSGPVSAQSSPFEIYIDADYSISSAAAQSIELGVRTALEEVNYQLAGVDVRIRPMDHRGNVKRSRRTLEQYLKNDAALAVFGGLHSPPYLAHKDFINEHGVLTLLPWSAAGPITRGSAGMENWIFRLSVDDAQAGDFFIQESIERNGCQNMAFILLETGWGRANQKTLTAALAQHGRDPALVEFFSAAISDSTALGLATRVKRAGADCAILLSNWDDGALVLNALFEVEAEVRIFSHWGVMGGEFTSHVSAQVRDALDLRVLQTCGLRREREGSAVLQNALARLEPAKATLSELAAPTGFVHGYDLTRVLIAAADQVAETEVWQTGSIQERRAVLRAALENLQAPVEGILDRYNPPFQPFTPGVLDAHEALGLEDLCVARFRTDGSLEDAH</sequence>
<evidence type="ECO:0000313" key="6">
    <source>
        <dbReference type="EMBL" id="MQY44422.1"/>
    </source>
</evidence>
<feature type="chain" id="PRO_5032573068" evidence="4">
    <location>
        <begin position="24"/>
        <end position="407"/>
    </location>
</feature>
<dbReference type="GO" id="GO:0006865">
    <property type="term" value="P:amino acid transport"/>
    <property type="evidence" value="ECO:0007669"/>
    <property type="project" value="UniProtKB-KW"/>
</dbReference>
<dbReference type="AlphaFoldDB" id="A0A844B240"/>
<dbReference type="PANTHER" id="PTHR30483:SF6">
    <property type="entry name" value="PERIPLASMIC BINDING PROTEIN OF ABC TRANSPORTER FOR NATURAL AMINO ACIDS"/>
    <property type="match status" value="1"/>
</dbReference>
<dbReference type="EMBL" id="WIXK01000016">
    <property type="protein sequence ID" value="MQY44422.1"/>
    <property type="molecule type" value="Genomic_DNA"/>
</dbReference>
<keyword evidence="3" id="KW-0813">Transport</keyword>
<feature type="domain" description="Leucine-binding protein" evidence="5">
    <location>
        <begin position="39"/>
        <end position="247"/>
    </location>
</feature>
<dbReference type="SUPFAM" id="SSF53822">
    <property type="entry name" value="Periplasmic binding protein-like I"/>
    <property type="match status" value="1"/>
</dbReference>
<evidence type="ECO:0000259" key="5">
    <source>
        <dbReference type="Pfam" id="PF13458"/>
    </source>
</evidence>
<name>A0A844B240_9RHOB</name>
<gene>
    <name evidence="6" type="ORF">GG681_17400</name>
</gene>
<comment type="caution">
    <text evidence="6">The sequence shown here is derived from an EMBL/GenBank/DDBJ whole genome shotgun (WGS) entry which is preliminary data.</text>
</comment>
<dbReference type="Pfam" id="PF13458">
    <property type="entry name" value="Peripla_BP_6"/>
    <property type="match status" value="1"/>
</dbReference>
<keyword evidence="3" id="KW-0029">Amino-acid transport</keyword>
<dbReference type="PANTHER" id="PTHR30483">
    <property type="entry name" value="LEUCINE-SPECIFIC-BINDING PROTEIN"/>
    <property type="match status" value="1"/>
</dbReference>
<reference evidence="6 7" key="1">
    <citation type="submission" date="2019-10" db="EMBL/GenBank/DDBJ databases">
        <title>Epibacterium sp. nov., isolated from seawater.</title>
        <authorList>
            <person name="Zhang X."/>
            <person name="Li N."/>
        </authorList>
    </citation>
    <scope>NUCLEOTIDE SEQUENCE [LARGE SCALE GENOMIC DNA]</scope>
    <source>
        <strain evidence="6 7">SM1969</strain>
    </source>
</reference>
<protein>
    <submittedName>
        <fullName evidence="6">ABC transporter substrate-binding protein</fullName>
    </submittedName>
</protein>
<evidence type="ECO:0000256" key="2">
    <source>
        <dbReference type="ARBA" id="ARBA00022729"/>
    </source>
</evidence>
<evidence type="ECO:0000256" key="4">
    <source>
        <dbReference type="SAM" id="SignalP"/>
    </source>
</evidence>
<comment type="similarity">
    <text evidence="1">Belongs to the leucine-binding protein family.</text>
</comment>
<dbReference type="InterPro" id="IPR028082">
    <property type="entry name" value="Peripla_BP_I"/>
</dbReference>
<dbReference type="Proteomes" id="UP000436694">
    <property type="component" value="Unassembled WGS sequence"/>
</dbReference>
<dbReference type="RefSeq" id="WP_153549314.1">
    <property type="nucleotide sequence ID" value="NZ_WIXK01000016.1"/>
</dbReference>
<organism evidence="6 7">
    <name type="scientific">Tritonibacter aquimaris</name>
    <dbReference type="NCBI Taxonomy" id="2663379"/>
    <lineage>
        <taxon>Bacteria</taxon>
        <taxon>Pseudomonadati</taxon>
        <taxon>Pseudomonadota</taxon>
        <taxon>Alphaproteobacteria</taxon>
        <taxon>Rhodobacterales</taxon>
        <taxon>Paracoccaceae</taxon>
        <taxon>Tritonibacter</taxon>
    </lineage>
</organism>
<dbReference type="InterPro" id="IPR051010">
    <property type="entry name" value="BCAA_transport"/>
</dbReference>
<dbReference type="Gene3D" id="3.40.50.2300">
    <property type="match status" value="2"/>
</dbReference>
<keyword evidence="7" id="KW-1185">Reference proteome</keyword>